<protein>
    <submittedName>
        <fullName evidence="1">Uncharacterized protein</fullName>
    </submittedName>
</protein>
<dbReference type="EMBL" id="KZ293667">
    <property type="protein sequence ID" value="PBK89889.1"/>
    <property type="molecule type" value="Genomic_DNA"/>
</dbReference>
<organism evidence="1 2">
    <name type="scientific">Armillaria gallica</name>
    <name type="common">Bulbous honey fungus</name>
    <name type="synonym">Armillaria bulbosa</name>
    <dbReference type="NCBI Taxonomy" id="47427"/>
    <lineage>
        <taxon>Eukaryota</taxon>
        <taxon>Fungi</taxon>
        <taxon>Dikarya</taxon>
        <taxon>Basidiomycota</taxon>
        <taxon>Agaricomycotina</taxon>
        <taxon>Agaricomycetes</taxon>
        <taxon>Agaricomycetidae</taxon>
        <taxon>Agaricales</taxon>
        <taxon>Marasmiineae</taxon>
        <taxon>Physalacriaceae</taxon>
        <taxon>Armillaria</taxon>
    </lineage>
</organism>
<evidence type="ECO:0000313" key="2">
    <source>
        <dbReference type="Proteomes" id="UP000217790"/>
    </source>
</evidence>
<proteinExistence type="predicted"/>
<keyword evidence="2" id="KW-1185">Reference proteome</keyword>
<reference evidence="2" key="1">
    <citation type="journal article" date="2017" name="Nat. Ecol. Evol.">
        <title>Genome expansion and lineage-specific genetic innovations in the forest pathogenic fungi Armillaria.</title>
        <authorList>
            <person name="Sipos G."/>
            <person name="Prasanna A.N."/>
            <person name="Walter M.C."/>
            <person name="O'Connor E."/>
            <person name="Balint B."/>
            <person name="Krizsan K."/>
            <person name="Kiss B."/>
            <person name="Hess J."/>
            <person name="Varga T."/>
            <person name="Slot J."/>
            <person name="Riley R."/>
            <person name="Boka B."/>
            <person name="Rigling D."/>
            <person name="Barry K."/>
            <person name="Lee J."/>
            <person name="Mihaltcheva S."/>
            <person name="LaButti K."/>
            <person name="Lipzen A."/>
            <person name="Waldron R."/>
            <person name="Moloney N.M."/>
            <person name="Sperisen C."/>
            <person name="Kredics L."/>
            <person name="Vagvoelgyi C."/>
            <person name="Patrignani A."/>
            <person name="Fitzpatrick D."/>
            <person name="Nagy I."/>
            <person name="Doyle S."/>
            <person name="Anderson J.B."/>
            <person name="Grigoriev I.V."/>
            <person name="Gueldener U."/>
            <person name="Muensterkoetter M."/>
            <person name="Nagy L.G."/>
        </authorList>
    </citation>
    <scope>NUCLEOTIDE SEQUENCE [LARGE SCALE GENOMIC DNA]</scope>
    <source>
        <strain evidence="2">Ar21-2</strain>
    </source>
</reference>
<dbReference type="OrthoDB" id="10618816at2759"/>
<accession>A0A2H3D3Q5</accession>
<gene>
    <name evidence="1" type="ORF">ARMGADRAFT_1032964</name>
</gene>
<name>A0A2H3D3Q5_ARMGA</name>
<dbReference type="InParanoid" id="A0A2H3D3Q5"/>
<evidence type="ECO:0000313" key="1">
    <source>
        <dbReference type="EMBL" id="PBK89889.1"/>
    </source>
</evidence>
<dbReference type="Proteomes" id="UP000217790">
    <property type="component" value="Unassembled WGS sequence"/>
</dbReference>
<dbReference type="AlphaFoldDB" id="A0A2H3D3Q5"/>
<sequence length="130" mass="14825">MKYRTARTSIFVPLQQINVQRAKVWCQADSTQWWGIELDKSMHKGRIPLQWKLDDDLRAATMFQLLTTNTALLRDVPQIMNRSQSQWSFLCIPPFVKGNSGLVDGIYLTVAISILSTLDLLDVSDSHLFG</sequence>